<dbReference type="Proteomes" id="UP001056383">
    <property type="component" value="Chromosome"/>
</dbReference>
<evidence type="ECO:0000313" key="2">
    <source>
        <dbReference type="EMBL" id="URN18169.1"/>
    </source>
</evidence>
<evidence type="ECO:0000259" key="1">
    <source>
        <dbReference type="Pfam" id="PF01261"/>
    </source>
</evidence>
<organism evidence="2 3">
    <name type="scientific">Streptomyces sudanensis</name>
    <dbReference type="NCBI Taxonomy" id="436397"/>
    <lineage>
        <taxon>Bacteria</taxon>
        <taxon>Bacillati</taxon>
        <taxon>Actinomycetota</taxon>
        <taxon>Actinomycetes</taxon>
        <taxon>Kitasatosporales</taxon>
        <taxon>Streptomycetaceae</taxon>
        <taxon>Streptomyces</taxon>
    </lineage>
</organism>
<dbReference type="InterPro" id="IPR036237">
    <property type="entry name" value="Xyl_isomerase-like_sf"/>
</dbReference>
<accession>A0ABY4TGZ4</accession>
<dbReference type="InterPro" id="IPR050312">
    <property type="entry name" value="IolE/XylAMocC-like"/>
</dbReference>
<proteinExistence type="predicted"/>
<dbReference type="Gene3D" id="3.20.20.150">
    <property type="entry name" value="Divalent-metal-dependent TIM barrel enzymes"/>
    <property type="match status" value="1"/>
</dbReference>
<keyword evidence="3" id="KW-1185">Reference proteome</keyword>
<name>A0ABY4TGZ4_9ACTN</name>
<protein>
    <submittedName>
        <fullName evidence="2">Myo-inosose-2 dehydratase</fullName>
        <ecNumber evidence="2">4.2.1.44</ecNumber>
    </submittedName>
</protein>
<evidence type="ECO:0000313" key="3">
    <source>
        <dbReference type="Proteomes" id="UP001056383"/>
    </source>
</evidence>
<dbReference type="GO" id="GO:0050114">
    <property type="term" value="F:myo-inosose-2 dehydratase activity"/>
    <property type="evidence" value="ECO:0007669"/>
    <property type="project" value="UniProtKB-EC"/>
</dbReference>
<dbReference type="PANTHER" id="PTHR12110">
    <property type="entry name" value="HYDROXYPYRUVATE ISOMERASE"/>
    <property type="match status" value="1"/>
</dbReference>
<keyword evidence="2" id="KW-0456">Lyase</keyword>
<dbReference type="InterPro" id="IPR013022">
    <property type="entry name" value="Xyl_isomerase-like_TIM-brl"/>
</dbReference>
<gene>
    <name evidence="2" type="primary">iolE</name>
    <name evidence="2" type="ORF">MW084_22040</name>
</gene>
<reference evidence="2" key="1">
    <citation type="submission" date="2022-04" db="EMBL/GenBank/DDBJ databases">
        <title>Systematic whole-genome sequencing reveals an unexpected diversity among actinomycetoma pathogens and provides insights into their antibacterial susceptibilities.</title>
        <authorList>
            <person name="Watson A.K."/>
            <person name="Kepplinger B."/>
            <person name="Bakhiet S.M."/>
            <person name="Mhmoud N.A."/>
            <person name="Chapman J."/>
            <person name="Allenby N."/>
            <person name="Mickiewicz K."/>
            <person name="Goodfellow M."/>
            <person name="Fahal A.H."/>
            <person name="Errington J."/>
        </authorList>
    </citation>
    <scope>NUCLEOTIDE SEQUENCE</scope>
    <source>
        <strain evidence="2">SD 504</strain>
    </source>
</reference>
<dbReference type="InterPro" id="IPR030823">
    <property type="entry name" value="IolE/MocC"/>
</dbReference>
<dbReference type="Pfam" id="PF01261">
    <property type="entry name" value="AP_endonuc_2"/>
    <property type="match status" value="1"/>
</dbReference>
<feature type="domain" description="Xylose isomerase-like TIM barrel" evidence="1">
    <location>
        <begin position="42"/>
        <end position="308"/>
    </location>
</feature>
<dbReference type="NCBIfam" id="TIGR04379">
    <property type="entry name" value="myo_inos_iolE"/>
    <property type="match status" value="1"/>
</dbReference>
<dbReference type="EMBL" id="CP095474">
    <property type="protein sequence ID" value="URN18169.1"/>
    <property type="molecule type" value="Genomic_DNA"/>
</dbReference>
<dbReference type="SUPFAM" id="SSF51658">
    <property type="entry name" value="Xylose isomerase-like"/>
    <property type="match status" value="1"/>
</dbReference>
<dbReference type="PANTHER" id="PTHR12110:SF41">
    <property type="entry name" value="INOSOSE DEHYDRATASE"/>
    <property type="match status" value="1"/>
</dbReference>
<dbReference type="RefSeq" id="WP_010473651.1">
    <property type="nucleotide sequence ID" value="NZ_CP095474.1"/>
</dbReference>
<sequence>MPAHTAPRPDGIHLGITPTCWTNDDFPLIGNDIPMEQCLSEIALAGFEGCSIGHTFTPDVDALIAAMHLRGLSVSEPWVSTYFTVPDGPERTARELLRVLEFLKRFNAGDPPVRTRVIGVAETGGSAHLQALSLRGNKPEFTDEQWADLCDGLDKLGEITASQGFALAYHPHMGTGVQTGQDVDRLMRDTDPRHVGLLLDTGHLAWAGADPVEIVERHRDRIAHVHLKNVRGGVRRDCTLADGSFREYIEAGIFTVPGDSDGDIDFDAVLEALRPGDSYRGWLVVEAEQDPHGGQPPLHYARTAHAYLARALGRPDPAAPPREATP</sequence>
<dbReference type="EC" id="4.2.1.44" evidence="2"/>